<dbReference type="AlphaFoldDB" id="A0A0L7R2W3"/>
<feature type="region of interest" description="Disordered" evidence="1">
    <location>
        <begin position="1"/>
        <end position="52"/>
    </location>
</feature>
<organism evidence="2 3">
    <name type="scientific">Habropoda laboriosa</name>
    <dbReference type="NCBI Taxonomy" id="597456"/>
    <lineage>
        <taxon>Eukaryota</taxon>
        <taxon>Metazoa</taxon>
        <taxon>Ecdysozoa</taxon>
        <taxon>Arthropoda</taxon>
        <taxon>Hexapoda</taxon>
        <taxon>Insecta</taxon>
        <taxon>Pterygota</taxon>
        <taxon>Neoptera</taxon>
        <taxon>Endopterygota</taxon>
        <taxon>Hymenoptera</taxon>
        <taxon>Apocrita</taxon>
        <taxon>Aculeata</taxon>
        <taxon>Apoidea</taxon>
        <taxon>Anthophila</taxon>
        <taxon>Apidae</taxon>
        <taxon>Habropoda</taxon>
    </lineage>
</organism>
<accession>A0A0L7R2W3</accession>
<gene>
    <name evidence="2" type="ORF">WH47_04706</name>
</gene>
<sequence>MCVDSLMKRYRRQSSESSSIPLNREKTDGGRGKREKKERKKEKKDAQRPCRG</sequence>
<evidence type="ECO:0000313" key="3">
    <source>
        <dbReference type="Proteomes" id="UP000053825"/>
    </source>
</evidence>
<feature type="compositionally biased region" description="Basic and acidic residues" evidence="1">
    <location>
        <begin position="23"/>
        <end position="32"/>
    </location>
</feature>
<evidence type="ECO:0000313" key="2">
    <source>
        <dbReference type="EMBL" id="KOC65116.1"/>
    </source>
</evidence>
<name>A0A0L7R2W3_9HYME</name>
<feature type="compositionally biased region" description="Basic residues" evidence="1">
    <location>
        <begin position="33"/>
        <end position="42"/>
    </location>
</feature>
<keyword evidence="3" id="KW-1185">Reference proteome</keyword>
<feature type="compositionally biased region" description="Basic and acidic residues" evidence="1">
    <location>
        <begin position="43"/>
        <end position="52"/>
    </location>
</feature>
<proteinExistence type="predicted"/>
<dbReference type="Proteomes" id="UP000053825">
    <property type="component" value="Unassembled WGS sequence"/>
</dbReference>
<evidence type="ECO:0000256" key="1">
    <source>
        <dbReference type="SAM" id="MobiDB-lite"/>
    </source>
</evidence>
<reference evidence="2 3" key="1">
    <citation type="submission" date="2015-07" db="EMBL/GenBank/DDBJ databases">
        <title>The genome of Habropoda laboriosa.</title>
        <authorList>
            <person name="Pan H."/>
            <person name="Kapheim K."/>
        </authorList>
    </citation>
    <scope>NUCLEOTIDE SEQUENCE [LARGE SCALE GENOMIC DNA]</scope>
    <source>
        <strain evidence="2">0110345459</strain>
    </source>
</reference>
<dbReference type="EMBL" id="KQ414666">
    <property type="protein sequence ID" value="KOC65116.1"/>
    <property type="molecule type" value="Genomic_DNA"/>
</dbReference>
<protein>
    <submittedName>
        <fullName evidence="2">Uncharacterized protein</fullName>
    </submittedName>
</protein>